<proteinExistence type="predicted"/>
<protein>
    <submittedName>
        <fullName evidence="1">Uncharacterized protein</fullName>
    </submittedName>
</protein>
<organism evidence="1">
    <name type="scientific">marine sediment metagenome</name>
    <dbReference type="NCBI Taxonomy" id="412755"/>
    <lineage>
        <taxon>unclassified sequences</taxon>
        <taxon>metagenomes</taxon>
        <taxon>ecological metagenomes</taxon>
    </lineage>
</organism>
<dbReference type="EMBL" id="BARU01028646">
    <property type="protein sequence ID" value="GAH73041.1"/>
    <property type="molecule type" value="Genomic_DNA"/>
</dbReference>
<sequence>MNSKKDFNVLKECIDFIQGSKRGLIKGDTLYIEGDKEVRVDIIEDRIFQIPKM</sequence>
<comment type="caution">
    <text evidence="1">The sequence shown here is derived from an EMBL/GenBank/DDBJ whole genome shotgun (WGS) entry which is preliminary data.</text>
</comment>
<evidence type="ECO:0000313" key="1">
    <source>
        <dbReference type="EMBL" id="GAH73041.1"/>
    </source>
</evidence>
<name>X1HSC6_9ZZZZ</name>
<gene>
    <name evidence="1" type="ORF">S03H2_45695</name>
</gene>
<accession>X1HSC6</accession>
<dbReference type="AlphaFoldDB" id="X1HSC6"/>
<reference evidence="1" key="1">
    <citation type="journal article" date="2014" name="Front. Microbiol.">
        <title>High frequency of phylogenetically diverse reductive dehalogenase-homologous genes in deep subseafloor sedimentary metagenomes.</title>
        <authorList>
            <person name="Kawai M."/>
            <person name="Futagami T."/>
            <person name="Toyoda A."/>
            <person name="Takaki Y."/>
            <person name="Nishi S."/>
            <person name="Hori S."/>
            <person name="Arai W."/>
            <person name="Tsubouchi T."/>
            <person name="Morono Y."/>
            <person name="Uchiyama I."/>
            <person name="Ito T."/>
            <person name="Fujiyama A."/>
            <person name="Inagaki F."/>
            <person name="Takami H."/>
        </authorList>
    </citation>
    <scope>NUCLEOTIDE SEQUENCE</scope>
    <source>
        <strain evidence="1">Expedition CK06-06</strain>
    </source>
</reference>